<reference evidence="1 2" key="1">
    <citation type="journal article" date="2021" name="ISME J.">
        <title>Genomic evolution of the class Acidithiobacillia: deep-branching Proteobacteria living in extreme acidic conditions.</title>
        <authorList>
            <person name="Moya-Beltran A."/>
            <person name="Beard S."/>
            <person name="Rojas-Villalobos C."/>
            <person name="Issotta F."/>
            <person name="Gallardo Y."/>
            <person name="Ulloa R."/>
            <person name="Giaveno A."/>
            <person name="Degli Esposti M."/>
            <person name="Johnson D.B."/>
            <person name="Quatrini R."/>
        </authorList>
    </citation>
    <scope>NUCLEOTIDE SEQUENCE [LARGE SCALE GENOMIC DNA]</scope>
    <source>
        <strain evidence="1 2">GG1-14</strain>
    </source>
</reference>
<proteinExistence type="predicted"/>
<organism evidence="1 2">
    <name type="scientific">Acidithiobacillus montserratensis</name>
    <dbReference type="NCBI Taxonomy" id="2729135"/>
    <lineage>
        <taxon>Bacteria</taxon>
        <taxon>Pseudomonadati</taxon>
        <taxon>Pseudomonadota</taxon>
        <taxon>Acidithiobacillia</taxon>
        <taxon>Acidithiobacillales</taxon>
        <taxon>Acidithiobacillaceae</taxon>
        <taxon>Acidithiobacillus</taxon>
    </lineage>
</organism>
<evidence type="ECO:0000313" key="2">
    <source>
        <dbReference type="Proteomes" id="UP001195965"/>
    </source>
</evidence>
<sequence length="189" mass="20666">MKRSPLSKSKRQWLTLLSLPILGTAMAFPLAHAATSYVSVDGHSVPVSTENRTIHIPGGVIQIHSVTWGTQGVPGHLQVTAGQISPVQAEAMIHHSLWQMRSMQVAMDRQIAEMNQLMRVSFGPFASPFFNFPEPVMMTRVFLPGPVMVPPAAPAHLVAPSPAKTLPGHELMSVRWRHPQQPASPKLPI</sequence>
<dbReference type="Proteomes" id="UP001195965">
    <property type="component" value="Chromosome"/>
</dbReference>
<protein>
    <submittedName>
        <fullName evidence="1">Uncharacterized protein</fullName>
    </submittedName>
</protein>
<dbReference type="EMBL" id="CP127526">
    <property type="protein sequence ID" value="XRI73878.1"/>
    <property type="molecule type" value="Genomic_DNA"/>
</dbReference>
<keyword evidence="2" id="KW-1185">Reference proteome</keyword>
<name>A0ACD5HHU5_9PROT</name>
<gene>
    <name evidence="1" type="ORF">HHS34_001420</name>
</gene>
<accession>A0ACD5HHU5</accession>
<evidence type="ECO:0000313" key="1">
    <source>
        <dbReference type="EMBL" id="XRI73878.1"/>
    </source>
</evidence>